<proteinExistence type="predicted"/>
<dbReference type="InterPro" id="IPR053025">
    <property type="entry name" value="Mito_ATP_Synthase-Asso"/>
</dbReference>
<feature type="domain" description="J" evidence="2">
    <location>
        <begin position="25"/>
        <end position="89"/>
    </location>
</feature>
<dbReference type="PRINTS" id="PR00625">
    <property type="entry name" value="JDOMAIN"/>
</dbReference>
<reference evidence="3" key="1">
    <citation type="submission" date="2022-08" db="UniProtKB">
        <authorList>
            <consortium name="EnsemblMetazoa"/>
        </authorList>
    </citation>
    <scope>IDENTIFICATION</scope>
    <source>
        <strain evidence="3">05x7-T-G4-1.051#20</strain>
    </source>
</reference>
<keyword evidence="4" id="KW-1185">Reference proteome</keyword>
<dbReference type="PANTHER" id="PTHR44873:SF1">
    <property type="entry name" value="DNAJ HOMOLOG SUBFAMILY C MEMBER 30, MITOCHONDRIAL"/>
    <property type="match status" value="1"/>
</dbReference>
<dbReference type="Gene3D" id="1.10.287.110">
    <property type="entry name" value="DnaJ domain"/>
    <property type="match status" value="1"/>
</dbReference>
<protein>
    <recommendedName>
        <fullName evidence="2">J domain-containing protein</fullName>
    </recommendedName>
</protein>
<dbReference type="Pfam" id="PF00226">
    <property type="entry name" value="DnaJ"/>
    <property type="match status" value="1"/>
</dbReference>
<dbReference type="Proteomes" id="UP000005408">
    <property type="component" value="Unassembled WGS sequence"/>
</dbReference>
<accession>A0A8W8KHN8</accession>
<dbReference type="EnsemblMetazoa" id="G23928.2">
    <property type="protein sequence ID" value="G23928.2:cds"/>
    <property type="gene ID" value="G23928"/>
</dbReference>
<dbReference type="PANTHER" id="PTHR44873">
    <property type="entry name" value="DNAJ HOMOLOG SUBFAMILY C MEMBER 30, MITOCHONDRIAL"/>
    <property type="match status" value="1"/>
</dbReference>
<keyword evidence="1" id="KW-0472">Membrane</keyword>
<evidence type="ECO:0000256" key="1">
    <source>
        <dbReference type="SAM" id="Phobius"/>
    </source>
</evidence>
<organism evidence="3 4">
    <name type="scientific">Magallana gigas</name>
    <name type="common">Pacific oyster</name>
    <name type="synonym">Crassostrea gigas</name>
    <dbReference type="NCBI Taxonomy" id="29159"/>
    <lineage>
        <taxon>Eukaryota</taxon>
        <taxon>Metazoa</taxon>
        <taxon>Spiralia</taxon>
        <taxon>Lophotrochozoa</taxon>
        <taxon>Mollusca</taxon>
        <taxon>Bivalvia</taxon>
        <taxon>Autobranchia</taxon>
        <taxon>Pteriomorphia</taxon>
        <taxon>Ostreida</taxon>
        <taxon>Ostreoidea</taxon>
        <taxon>Ostreidae</taxon>
        <taxon>Magallana</taxon>
    </lineage>
</organism>
<dbReference type="AlphaFoldDB" id="A0A8W8KHN8"/>
<dbReference type="OrthoDB" id="376357at2759"/>
<evidence type="ECO:0000313" key="4">
    <source>
        <dbReference type="Proteomes" id="UP000005408"/>
    </source>
</evidence>
<dbReference type="PROSITE" id="PS00636">
    <property type="entry name" value="DNAJ_1"/>
    <property type="match status" value="1"/>
</dbReference>
<dbReference type="InterPro" id="IPR001623">
    <property type="entry name" value="DnaJ_domain"/>
</dbReference>
<sequence>MLSRSFRFLQSRLFATKHRHTRNSFYYDVLKLPSTASQTQIKEAFFKLSKIHHPDVSDSEDSKLQFHLIADAYAILGNVHSRRMYDRGLISEATSAPLAKPEEEVYNPFKLPPKPVKSDLDKEVLQKYQDISVQRRREKQLGVAVKEKEKAKDHDSDNFSHIGYGTLQLKRKREKLMNIESGLTFAFVFLVGVVMFKVGYHGYFLKDIDAKQMGYDKEAQRGSVPKTLY</sequence>
<dbReference type="InterPro" id="IPR036869">
    <property type="entry name" value="J_dom_sf"/>
</dbReference>
<feature type="transmembrane region" description="Helical" evidence="1">
    <location>
        <begin position="176"/>
        <end position="196"/>
    </location>
</feature>
<dbReference type="CDD" id="cd06257">
    <property type="entry name" value="DnaJ"/>
    <property type="match status" value="1"/>
</dbReference>
<dbReference type="InterPro" id="IPR018253">
    <property type="entry name" value="DnaJ_domain_CS"/>
</dbReference>
<dbReference type="SMART" id="SM00271">
    <property type="entry name" value="DnaJ"/>
    <property type="match status" value="1"/>
</dbReference>
<dbReference type="PROSITE" id="PS50076">
    <property type="entry name" value="DNAJ_2"/>
    <property type="match status" value="1"/>
</dbReference>
<keyword evidence="1" id="KW-0812">Transmembrane</keyword>
<dbReference type="SUPFAM" id="SSF46565">
    <property type="entry name" value="Chaperone J-domain"/>
    <property type="match status" value="1"/>
</dbReference>
<evidence type="ECO:0000259" key="2">
    <source>
        <dbReference type="PROSITE" id="PS50076"/>
    </source>
</evidence>
<keyword evidence="1" id="KW-1133">Transmembrane helix</keyword>
<name>A0A8W8KHN8_MAGGI</name>
<evidence type="ECO:0000313" key="3">
    <source>
        <dbReference type="EnsemblMetazoa" id="G23928.2:cds"/>
    </source>
</evidence>